<evidence type="ECO:0000313" key="3">
    <source>
        <dbReference type="EMBL" id="KAK0488289.1"/>
    </source>
</evidence>
<feature type="region of interest" description="Disordered" evidence="1">
    <location>
        <begin position="166"/>
        <end position="188"/>
    </location>
</feature>
<gene>
    <name evidence="3" type="ORF">EDD18DRAFT_1466267</name>
</gene>
<dbReference type="AlphaFoldDB" id="A0AA39PQD4"/>
<dbReference type="SMART" id="SM00213">
    <property type="entry name" value="UBQ"/>
    <property type="match status" value="1"/>
</dbReference>
<sequence>MGATQSKDYIIATDDTITVLVRRREVTRYQDLIATLLHHFPTINGQFIVVQTNEMDICAGRYADIPSDLWSDISHKIHNIKVISRLPQKMTIYVKTLTGEKVPVMVLHSGTVSDVAEMVYDCKGIPVLGQYFKYEGKWLLSDRKPSSYNIREGAILHHVEWAVGTDGDPIPDDEPKRVPDRGRGGRYR</sequence>
<protein>
    <recommendedName>
        <fullName evidence="2">Ubiquitin-like domain-containing protein</fullName>
    </recommendedName>
</protein>
<dbReference type="PROSITE" id="PS50053">
    <property type="entry name" value="UBIQUITIN_2"/>
    <property type="match status" value="1"/>
</dbReference>
<comment type="caution">
    <text evidence="3">The sequence shown here is derived from an EMBL/GenBank/DDBJ whole genome shotgun (WGS) entry which is preliminary data.</text>
</comment>
<name>A0AA39PQD4_9AGAR</name>
<organism evidence="3 4">
    <name type="scientific">Armillaria luteobubalina</name>
    <dbReference type="NCBI Taxonomy" id="153913"/>
    <lineage>
        <taxon>Eukaryota</taxon>
        <taxon>Fungi</taxon>
        <taxon>Dikarya</taxon>
        <taxon>Basidiomycota</taxon>
        <taxon>Agaricomycotina</taxon>
        <taxon>Agaricomycetes</taxon>
        <taxon>Agaricomycetidae</taxon>
        <taxon>Agaricales</taxon>
        <taxon>Marasmiineae</taxon>
        <taxon>Physalacriaceae</taxon>
        <taxon>Armillaria</taxon>
    </lineage>
</organism>
<proteinExistence type="predicted"/>
<accession>A0AA39PQD4</accession>
<feature type="compositionally biased region" description="Basic and acidic residues" evidence="1">
    <location>
        <begin position="173"/>
        <end position="188"/>
    </location>
</feature>
<keyword evidence="4" id="KW-1185">Reference proteome</keyword>
<dbReference type="Pfam" id="PF00240">
    <property type="entry name" value="ubiquitin"/>
    <property type="match status" value="1"/>
</dbReference>
<feature type="domain" description="Ubiquitin-like" evidence="2">
    <location>
        <begin position="90"/>
        <end position="157"/>
    </location>
</feature>
<evidence type="ECO:0000313" key="4">
    <source>
        <dbReference type="Proteomes" id="UP001175228"/>
    </source>
</evidence>
<dbReference type="InterPro" id="IPR000626">
    <property type="entry name" value="Ubiquitin-like_dom"/>
</dbReference>
<evidence type="ECO:0000256" key="1">
    <source>
        <dbReference type="SAM" id="MobiDB-lite"/>
    </source>
</evidence>
<dbReference type="SUPFAM" id="SSF54236">
    <property type="entry name" value="Ubiquitin-like"/>
    <property type="match status" value="1"/>
</dbReference>
<dbReference type="Gene3D" id="3.10.20.90">
    <property type="entry name" value="Phosphatidylinositol 3-kinase Catalytic Subunit, Chain A, domain 1"/>
    <property type="match status" value="1"/>
</dbReference>
<dbReference type="CDD" id="cd17039">
    <property type="entry name" value="Ubl_ubiquitin_like"/>
    <property type="match status" value="1"/>
</dbReference>
<evidence type="ECO:0000259" key="2">
    <source>
        <dbReference type="PROSITE" id="PS50053"/>
    </source>
</evidence>
<dbReference type="Proteomes" id="UP001175228">
    <property type="component" value="Unassembled WGS sequence"/>
</dbReference>
<dbReference type="EMBL" id="JAUEPU010000039">
    <property type="protein sequence ID" value="KAK0488289.1"/>
    <property type="molecule type" value="Genomic_DNA"/>
</dbReference>
<dbReference type="InterPro" id="IPR029071">
    <property type="entry name" value="Ubiquitin-like_domsf"/>
</dbReference>
<reference evidence="3" key="1">
    <citation type="submission" date="2023-06" db="EMBL/GenBank/DDBJ databases">
        <authorList>
            <consortium name="Lawrence Berkeley National Laboratory"/>
            <person name="Ahrendt S."/>
            <person name="Sahu N."/>
            <person name="Indic B."/>
            <person name="Wong-Bajracharya J."/>
            <person name="Merenyi Z."/>
            <person name="Ke H.-M."/>
            <person name="Monk M."/>
            <person name="Kocsube S."/>
            <person name="Drula E."/>
            <person name="Lipzen A."/>
            <person name="Balint B."/>
            <person name="Henrissat B."/>
            <person name="Andreopoulos B."/>
            <person name="Martin F.M."/>
            <person name="Harder C.B."/>
            <person name="Rigling D."/>
            <person name="Ford K.L."/>
            <person name="Foster G.D."/>
            <person name="Pangilinan J."/>
            <person name="Papanicolaou A."/>
            <person name="Barry K."/>
            <person name="LaButti K."/>
            <person name="Viragh M."/>
            <person name="Koriabine M."/>
            <person name="Yan M."/>
            <person name="Riley R."/>
            <person name="Champramary S."/>
            <person name="Plett K.L."/>
            <person name="Tsai I.J."/>
            <person name="Slot J."/>
            <person name="Sipos G."/>
            <person name="Plett J."/>
            <person name="Nagy L.G."/>
            <person name="Grigoriev I.V."/>
        </authorList>
    </citation>
    <scope>NUCLEOTIDE SEQUENCE</scope>
    <source>
        <strain evidence="3">HWK02</strain>
    </source>
</reference>